<feature type="transmembrane region" description="Helical" evidence="1">
    <location>
        <begin position="48"/>
        <end position="78"/>
    </location>
</feature>
<dbReference type="Proteomes" id="UP000229056">
    <property type="component" value="Unassembled WGS sequence"/>
</dbReference>
<dbReference type="PANTHER" id="PTHR31446">
    <property type="entry name" value="ACID PHOSPHATASE/VANADIUM-DEPENDENT HALOPEROXIDASE-RELATED PROTEIN"/>
    <property type="match status" value="1"/>
</dbReference>
<evidence type="ECO:0000256" key="1">
    <source>
        <dbReference type="SAM" id="Phobius"/>
    </source>
</evidence>
<dbReference type="EMBL" id="PEZY01000005">
    <property type="protein sequence ID" value="PIS06154.1"/>
    <property type="molecule type" value="Genomic_DNA"/>
</dbReference>
<dbReference type="Pfam" id="PF02681">
    <property type="entry name" value="DUF212"/>
    <property type="match status" value="1"/>
</dbReference>
<dbReference type="AlphaFoldDB" id="A0A2H0W4A8"/>
<protein>
    <recommendedName>
        <fullName evidence="4">Acid phosphatase</fullName>
    </recommendedName>
</protein>
<comment type="caution">
    <text evidence="2">The sequence shown here is derived from an EMBL/GenBank/DDBJ whole genome shotgun (WGS) entry which is preliminary data.</text>
</comment>
<organism evidence="2 3">
    <name type="scientific">Candidatus Buchananbacteria bacterium CG10_big_fil_rev_8_21_14_0_10_33_19</name>
    <dbReference type="NCBI Taxonomy" id="1974525"/>
    <lineage>
        <taxon>Bacteria</taxon>
        <taxon>Candidatus Buchananiibacteriota</taxon>
    </lineage>
</organism>
<gene>
    <name evidence="2" type="ORF">COT80_01115</name>
</gene>
<dbReference type="PANTHER" id="PTHR31446:SF29">
    <property type="entry name" value="ACID PHOSPHATASE_VANADIUM-DEPENDENT HALOPEROXIDASE-RELATED PROTEIN"/>
    <property type="match status" value="1"/>
</dbReference>
<evidence type="ECO:0000313" key="3">
    <source>
        <dbReference type="Proteomes" id="UP000229056"/>
    </source>
</evidence>
<dbReference type="InterPro" id="IPR003832">
    <property type="entry name" value="DUF212"/>
</dbReference>
<sequence length="149" mass="16405">MLELIFIPIIVALTTQIIKLTIDGIPNNLNWQHLINDYGGMPSSHTAYVVSLATVVGLSQGFNSAAFAISFVLMLIVIRDAIGFRREIGRNAVFTNMLAKIIYKDASPSIKKKLDFLNERVGHSLLEVIVGFICGATLSTILYIILLQI</sequence>
<name>A0A2H0W4A8_9BACT</name>
<keyword evidence="1" id="KW-1133">Transmembrane helix</keyword>
<keyword evidence="1" id="KW-0812">Transmembrane</keyword>
<proteinExistence type="predicted"/>
<accession>A0A2H0W4A8</accession>
<evidence type="ECO:0000313" key="2">
    <source>
        <dbReference type="EMBL" id="PIS06154.1"/>
    </source>
</evidence>
<evidence type="ECO:0008006" key="4">
    <source>
        <dbReference type="Google" id="ProtNLM"/>
    </source>
</evidence>
<reference evidence="3" key="1">
    <citation type="submission" date="2017-09" db="EMBL/GenBank/DDBJ databases">
        <title>Depth-based differentiation of microbial function through sediment-hosted aquifers and enrichment of novel symbionts in the deep terrestrial subsurface.</title>
        <authorList>
            <person name="Probst A.J."/>
            <person name="Ladd B."/>
            <person name="Jarett J.K."/>
            <person name="Geller-Mcgrath D.E."/>
            <person name="Sieber C.M.K."/>
            <person name="Emerson J.B."/>
            <person name="Anantharaman K."/>
            <person name="Thomas B.C."/>
            <person name="Malmstrom R."/>
            <person name="Stieglmeier M."/>
            <person name="Klingl A."/>
            <person name="Woyke T."/>
            <person name="Ryan C.M."/>
            <person name="Banfield J.F."/>
        </authorList>
    </citation>
    <scope>NUCLEOTIDE SEQUENCE [LARGE SCALE GENOMIC DNA]</scope>
</reference>
<feature type="transmembrane region" description="Helical" evidence="1">
    <location>
        <begin position="125"/>
        <end position="146"/>
    </location>
</feature>
<keyword evidence="1" id="KW-0472">Membrane</keyword>